<evidence type="ECO:0000256" key="3">
    <source>
        <dbReference type="ARBA" id="ARBA00012912"/>
    </source>
</evidence>
<dbReference type="InterPro" id="IPR015421">
    <property type="entry name" value="PyrdxlP-dep_Trfase_major"/>
</dbReference>
<reference evidence="12 13" key="1">
    <citation type="submission" date="2019-04" db="EMBL/GenBank/DDBJ databases">
        <title>Friends and foes A comparative genomics studyof 23 Aspergillus species from section Flavi.</title>
        <authorList>
            <consortium name="DOE Joint Genome Institute"/>
            <person name="Kjaerbolling I."/>
            <person name="Vesth T."/>
            <person name="Frisvad J.C."/>
            <person name="Nybo J.L."/>
            <person name="Theobald S."/>
            <person name="Kildgaard S."/>
            <person name="Isbrandt T."/>
            <person name="Kuo A."/>
            <person name="Sato A."/>
            <person name="Lyhne E.K."/>
            <person name="Kogle M.E."/>
            <person name="Wiebenga A."/>
            <person name="Kun R.S."/>
            <person name="Lubbers R.J."/>
            <person name="Makela M.R."/>
            <person name="Barry K."/>
            <person name="Chovatia M."/>
            <person name="Clum A."/>
            <person name="Daum C."/>
            <person name="Haridas S."/>
            <person name="He G."/>
            <person name="LaButti K."/>
            <person name="Lipzen A."/>
            <person name="Mondo S."/>
            <person name="Riley R."/>
            <person name="Salamov A."/>
            <person name="Simmons B.A."/>
            <person name="Magnuson J.K."/>
            <person name="Henrissat B."/>
            <person name="Mortensen U.H."/>
            <person name="Larsen T.O."/>
            <person name="Devries R.P."/>
            <person name="Grigoriev I.V."/>
            <person name="Machida M."/>
            <person name="Baker S.E."/>
            <person name="Andersen M.R."/>
        </authorList>
    </citation>
    <scope>NUCLEOTIDE SEQUENCE [LARGE SCALE GENOMIC DNA]</scope>
    <source>
        <strain evidence="12 13">IBT 29228</strain>
    </source>
</reference>
<evidence type="ECO:0000256" key="4">
    <source>
        <dbReference type="ARBA" id="ARBA00018543"/>
    </source>
</evidence>
<evidence type="ECO:0000256" key="11">
    <source>
        <dbReference type="RuleBase" id="RU003560"/>
    </source>
</evidence>
<dbReference type="Proteomes" id="UP000326198">
    <property type="component" value="Unassembled WGS sequence"/>
</dbReference>
<accession>A0A5N7BP11</accession>
<dbReference type="PANTHER" id="PTHR43206">
    <property type="entry name" value="AMINOTRANSFERASE"/>
    <property type="match status" value="1"/>
</dbReference>
<keyword evidence="5 12" id="KW-0032">Aminotransferase</keyword>
<comment type="cofactor">
    <cofactor evidence="1">
        <name>pyridoxal 5'-phosphate</name>
        <dbReference type="ChEBI" id="CHEBI:597326"/>
    </cofactor>
</comment>
<dbReference type="GO" id="GO:0030170">
    <property type="term" value="F:pyridoxal phosphate binding"/>
    <property type="evidence" value="ECO:0007669"/>
    <property type="project" value="InterPro"/>
</dbReference>
<dbReference type="EC" id="2.6.1.19" evidence="3"/>
<evidence type="ECO:0000256" key="8">
    <source>
        <dbReference type="ARBA" id="ARBA00030204"/>
    </source>
</evidence>
<evidence type="ECO:0000256" key="2">
    <source>
        <dbReference type="ARBA" id="ARBA00008954"/>
    </source>
</evidence>
<dbReference type="FunFam" id="3.40.640.10:FF:000029">
    <property type="entry name" value="4-aminobutyrate aminotransferase, mitochondrial"/>
    <property type="match status" value="1"/>
</dbReference>
<dbReference type="GO" id="GO:0005739">
    <property type="term" value="C:mitochondrion"/>
    <property type="evidence" value="ECO:0007669"/>
    <property type="project" value="TreeGrafter"/>
</dbReference>
<evidence type="ECO:0000256" key="7">
    <source>
        <dbReference type="ARBA" id="ARBA00022898"/>
    </source>
</evidence>
<dbReference type="PIRSF" id="PIRSF000521">
    <property type="entry name" value="Transaminase_4ab_Lys_Orn"/>
    <property type="match status" value="1"/>
</dbReference>
<dbReference type="CDD" id="cd00610">
    <property type="entry name" value="OAT_like"/>
    <property type="match status" value="1"/>
</dbReference>
<dbReference type="Pfam" id="PF00202">
    <property type="entry name" value="Aminotran_3"/>
    <property type="match status" value="1"/>
</dbReference>
<dbReference type="Gene3D" id="3.40.640.10">
    <property type="entry name" value="Type I PLP-dependent aspartate aminotransferase-like (Major domain)"/>
    <property type="match status" value="1"/>
</dbReference>
<dbReference type="InterPro" id="IPR015422">
    <property type="entry name" value="PyrdxlP-dep_Trfase_small"/>
</dbReference>
<proteinExistence type="inferred from homology"/>
<dbReference type="InterPro" id="IPR004631">
    <property type="entry name" value="4NH2But_aminotransferase_euk"/>
</dbReference>
<dbReference type="GO" id="GO:0034386">
    <property type="term" value="F:4-aminobutyrate:2-oxoglutarate transaminase activity"/>
    <property type="evidence" value="ECO:0007669"/>
    <property type="project" value="UniProtKB-EC"/>
</dbReference>
<sequence length="465" mass="51175">MTVIPEPSVPSLQTAVPGPLTNAAKSELDVVFDARTTQMVIDYDKSSGNYLVDIDGNTYLDVYAQIASIPVGYNNPTLVKAAQSPAMVSALVNRPAIGNFPSQQWLGLLRDGLMRAAPSGCTQVFTAQSGSEANELAFKAAFMAYRRKQRGDAPWSELEQESVMKNQAPGSPDLAILSFKNSFHGRGFASLSATRSKPVHKIDIPSFKWPQASFPQLKYPLEEHEQENRREEERCLQEIEHIVDSWHCPVAGIIVEPIQSEGGDNHASPEFFQGLQAITKARGVCLIVDEVQTGFGGTGKFWGHEHWNLSAPADIVTFSKKAQTAGYFFSDSSLRPDKAYRQFNTWMGDAARIIMSNAVIDEILNESLVESTARVGDILYERLAGLAAKYPEFIQNLRGKGKGTYLAFDTPDSSALLKEMRSLGINIGSCGIATIRLRPMLIFQERHISPLVEAFEKAFAKLGRP</sequence>
<comment type="similarity">
    <text evidence="2 11">Belongs to the class-III pyridoxal-phosphate-dependent aminotransferase family.</text>
</comment>
<dbReference type="NCBIfam" id="TIGR00699">
    <property type="entry name" value="GABAtrns_euk"/>
    <property type="match status" value="1"/>
</dbReference>
<organism evidence="12 13">
    <name type="scientific">Aspergillus bertholletiae</name>
    <dbReference type="NCBI Taxonomy" id="1226010"/>
    <lineage>
        <taxon>Eukaryota</taxon>
        <taxon>Fungi</taxon>
        <taxon>Dikarya</taxon>
        <taxon>Ascomycota</taxon>
        <taxon>Pezizomycotina</taxon>
        <taxon>Eurotiomycetes</taxon>
        <taxon>Eurotiomycetidae</taxon>
        <taxon>Eurotiales</taxon>
        <taxon>Aspergillaceae</taxon>
        <taxon>Aspergillus</taxon>
        <taxon>Aspergillus subgen. Circumdati</taxon>
    </lineage>
</organism>
<dbReference type="InterPro" id="IPR005814">
    <property type="entry name" value="Aminotrans_3"/>
</dbReference>
<evidence type="ECO:0000256" key="5">
    <source>
        <dbReference type="ARBA" id="ARBA00022576"/>
    </source>
</evidence>
<keyword evidence="13" id="KW-1185">Reference proteome</keyword>
<dbReference type="GO" id="GO:0009450">
    <property type="term" value="P:gamma-aminobutyric acid catabolic process"/>
    <property type="evidence" value="ECO:0007669"/>
    <property type="project" value="TreeGrafter"/>
</dbReference>
<dbReference type="SUPFAM" id="SSF53383">
    <property type="entry name" value="PLP-dependent transferases"/>
    <property type="match status" value="1"/>
</dbReference>
<dbReference type="OrthoDB" id="10260828at2759"/>
<comment type="catalytic activity">
    <reaction evidence="10">
        <text>4-aminobutanoate + 2-oxoglutarate = succinate semialdehyde + L-glutamate</text>
        <dbReference type="Rhea" id="RHEA:23352"/>
        <dbReference type="ChEBI" id="CHEBI:16810"/>
        <dbReference type="ChEBI" id="CHEBI:29985"/>
        <dbReference type="ChEBI" id="CHEBI:57706"/>
        <dbReference type="ChEBI" id="CHEBI:59888"/>
        <dbReference type="EC" id="2.6.1.19"/>
    </reaction>
</comment>
<keyword evidence="7 11" id="KW-0663">Pyridoxal phosphate</keyword>
<dbReference type="PANTHER" id="PTHR43206:SF1">
    <property type="entry name" value="4-AMINOBUTYRATE AMINOTRANSFERASE, MITOCHONDRIAL"/>
    <property type="match status" value="1"/>
</dbReference>
<gene>
    <name evidence="12" type="ORF">BDV26DRAFT_277143</name>
</gene>
<dbReference type="EMBL" id="ML736154">
    <property type="protein sequence ID" value="KAE8383519.1"/>
    <property type="molecule type" value="Genomic_DNA"/>
</dbReference>
<keyword evidence="6 12" id="KW-0808">Transferase</keyword>
<evidence type="ECO:0000256" key="10">
    <source>
        <dbReference type="ARBA" id="ARBA00048021"/>
    </source>
</evidence>
<name>A0A5N7BP11_9EURO</name>
<evidence type="ECO:0000313" key="12">
    <source>
        <dbReference type="EMBL" id="KAE8383519.1"/>
    </source>
</evidence>
<dbReference type="InterPro" id="IPR015424">
    <property type="entry name" value="PyrdxlP-dep_Trfase"/>
</dbReference>
<dbReference type="AlphaFoldDB" id="A0A5N7BP11"/>
<evidence type="ECO:0000313" key="13">
    <source>
        <dbReference type="Proteomes" id="UP000326198"/>
    </source>
</evidence>
<evidence type="ECO:0000256" key="1">
    <source>
        <dbReference type="ARBA" id="ARBA00001933"/>
    </source>
</evidence>
<evidence type="ECO:0000256" key="9">
    <source>
        <dbReference type="ARBA" id="ARBA00031787"/>
    </source>
</evidence>
<protein>
    <recommendedName>
        <fullName evidence="4">4-aminobutyrate aminotransferase</fullName>
        <ecNumber evidence="3">2.6.1.19</ecNumber>
    </recommendedName>
    <alternativeName>
        <fullName evidence="9">GABA aminotransferase</fullName>
    </alternativeName>
    <alternativeName>
        <fullName evidence="8">Gamma-amino-N-butyrate transaminase</fullName>
    </alternativeName>
</protein>
<evidence type="ECO:0000256" key="6">
    <source>
        <dbReference type="ARBA" id="ARBA00022679"/>
    </source>
</evidence>
<dbReference type="Gene3D" id="3.90.1150.10">
    <property type="entry name" value="Aspartate Aminotransferase, domain 1"/>
    <property type="match status" value="1"/>
</dbReference>